<dbReference type="AlphaFoldDB" id="A0A939EHN8"/>
<gene>
    <name evidence="2" type="ORF">JF539_21225</name>
</gene>
<comment type="caution">
    <text evidence="2">The sequence shown here is derived from an EMBL/GenBank/DDBJ whole genome shotgun (WGS) entry which is preliminary data.</text>
</comment>
<comment type="similarity">
    <text evidence="1">Belongs to the ornithine cyclodeaminase/mu-crystallin family.</text>
</comment>
<evidence type="ECO:0000313" key="2">
    <source>
        <dbReference type="EMBL" id="MBN9672891.1"/>
    </source>
</evidence>
<dbReference type="Gene3D" id="3.30.1780.10">
    <property type="entry name" value="ornithine cyclodeaminase, domain 1"/>
    <property type="match status" value="1"/>
</dbReference>
<dbReference type="InterPro" id="IPR003462">
    <property type="entry name" value="ODC_Mu_crystall"/>
</dbReference>
<sequence length="302" mass="32676">MRIISSDEVDACLEDRAVLETLRKAFRSSLIAPAVPDCRIERLNGLSGNFSFQPAWSDFAGQRDVGRGYVGCSLVLDLPEAPGRSSSLYILFSGSGGQPIAMIDGMRLTIWRRAGLHALAAAYLSREDTSRLLVIGETPQLPRLLSAYLTVRRINSILLAGAGRDTLKKLSGLPALSGVHIGVTENIQEAQDGADMICIAGPESNPGQVHALDRLDPPAGCHIDVLDRNANLPGELLQEARLFSSDLSDPPDPDLEWAADLKDLTQGNKAGRRYYGQRTLYLPGRRSGLADHALAAHVFLRT</sequence>
<evidence type="ECO:0000313" key="3">
    <source>
        <dbReference type="Proteomes" id="UP000664096"/>
    </source>
</evidence>
<dbReference type="SUPFAM" id="SSF51735">
    <property type="entry name" value="NAD(P)-binding Rossmann-fold domains"/>
    <property type="match status" value="1"/>
</dbReference>
<dbReference type="RefSeq" id="WP_207142738.1">
    <property type="nucleotide sequence ID" value="NZ_JAEKJZ010000005.1"/>
</dbReference>
<proteinExistence type="inferred from homology"/>
<evidence type="ECO:0000256" key="1">
    <source>
        <dbReference type="ARBA" id="ARBA00008903"/>
    </source>
</evidence>
<reference evidence="2" key="1">
    <citation type="submission" date="2020-12" db="EMBL/GenBank/DDBJ databases">
        <title>Oil enriched cultivation method for isolating marine PHA-producing bacteria.</title>
        <authorList>
            <person name="Zheng W."/>
            <person name="Yu S."/>
            <person name="Huang Y."/>
        </authorList>
    </citation>
    <scope>NUCLEOTIDE SEQUENCE</scope>
    <source>
        <strain evidence="2">SY-2-12</strain>
    </source>
</reference>
<accession>A0A939EHN8</accession>
<dbReference type="InterPro" id="IPR036291">
    <property type="entry name" value="NAD(P)-bd_dom_sf"/>
</dbReference>
<dbReference type="PANTHER" id="PTHR13812">
    <property type="entry name" value="KETIMINE REDUCTASE MU-CRYSTALLIN"/>
    <property type="match status" value="1"/>
</dbReference>
<dbReference type="PANTHER" id="PTHR13812:SF19">
    <property type="entry name" value="KETIMINE REDUCTASE MU-CRYSTALLIN"/>
    <property type="match status" value="1"/>
</dbReference>
<protein>
    <submittedName>
        <fullName evidence="2">Ornithine cyclodeaminase</fullName>
    </submittedName>
</protein>
<dbReference type="InterPro" id="IPR023401">
    <property type="entry name" value="ODC_N"/>
</dbReference>
<organism evidence="2 3">
    <name type="scientific">Roseibium aggregatum</name>
    <dbReference type="NCBI Taxonomy" id="187304"/>
    <lineage>
        <taxon>Bacteria</taxon>
        <taxon>Pseudomonadati</taxon>
        <taxon>Pseudomonadota</taxon>
        <taxon>Alphaproteobacteria</taxon>
        <taxon>Hyphomicrobiales</taxon>
        <taxon>Stappiaceae</taxon>
        <taxon>Roseibium</taxon>
    </lineage>
</organism>
<dbReference type="Gene3D" id="3.40.50.720">
    <property type="entry name" value="NAD(P)-binding Rossmann-like Domain"/>
    <property type="match status" value="1"/>
</dbReference>
<dbReference type="Proteomes" id="UP000664096">
    <property type="component" value="Unassembled WGS sequence"/>
</dbReference>
<dbReference type="GO" id="GO:0005737">
    <property type="term" value="C:cytoplasm"/>
    <property type="evidence" value="ECO:0007669"/>
    <property type="project" value="TreeGrafter"/>
</dbReference>
<name>A0A939EHN8_9HYPH</name>
<dbReference type="EMBL" id="JAEKJZ010000005">
    <property type="protein sequence ID" value="MBN9672891.1"/>
    <property type="molecule type" value="Genomic_DNA"/>
</dbReference>
<dbReference type="Pfam" id="PF02423">
    <property type="entry name" value="OCD_Mu_crystall"/>
    <property type="match status" value="1"/>
</dbReference>